<dbReference type="InterPro" id="IPR036866">
    <property type="entry name" value="RibonucZ/Hydroxyglut_hydro"/>
</dbReference>
<comment type="caution">
    <text evidence="1">The sequence shown here is derived from an EMBL/GenBank/DDBJ whole genome shotgun (WGS) entry which is preliminary data.</text>
</comment>
<dbReference type="Proteomes" id="UP001321580">
    <property type="component" value="Unassembled WGS sequence"/>
</dbReference>
<accession>A0ABT6XH15</accession>
<dbReference type="SUPFAM" id="SSF56281">
    <property type="entry name" value="Metallo-hydrolase/oxidoreductase"/>
    <property type="match status" value="1"/>
</dbReference>
<reference evidence="1 2" key="1">
    <citation type="submission" date="2023-05" db="EMBL/GenBank/DDBJ databases">
        <title>Lysobacter sp. strain LF1 Genome sequencing and assembly.</title>
        <authorList>
            <person name="Jung Y."/>
        </authorList>
    </citation>
    <scope>NUCLEOTIDE SEQUENCE [LARGE SCALE GENOMIC DNA]</scope>
    <source>
        <strain evidence="1 2">LF1</strain>
    </source>
</reference>
<dbReference type="SUPFAM" id="SSF56024">
    <property type="entry name" value="Phospholipase D/nuclease"/>
    <property type="match status" value="1"/>
</dbReference>
<evidence type="ECO:0000313" key="2">
    <source>
        <dbReference type="Proteomes" id="UP001321580"/>
    </source>
</evidence>
<dbReference type="CDD" id="cd09117">
    <property type="entry name" value="PLDc_Bfil_DEXD_like"/>
    <property type="match status" value="1"/>
</dbReference>
<gene>
    <name evidence="1" type="ORF">QLQ15_11110</name>
</gene>
<name>A0ABT6XH15_9GAMM</name>
<dbReference type="EMBL" id="JASGBI010000001">
    <property type="protein sequence ID" value="MDI9239452.1"/>
    <property type="molecule type" value="Genomic_DNA"/>
</dbReference>
<dbReference type="Gene3D" id="3.30.870.10">
    <property type="entry name" value="Endonuclease Chain A"/>
    <property type="match status" value="1"/>
</dbReference>
<evidence type="ECO:0000313" key="1">
    <source>
        <dbReference type="EMBL" id="MDI9239452.1"/>
    </source>
</evidence>
<protein>
    <submittedName>
        <fullName evidence="1">Phospholipase D-like domain-containing protein</fullName>
    </submittedName>
</protein>
<dbReference type="RefSeq" id="WP_283212837.1">
    <property type="nucleotide sequence ID" value="NZ_JASGBI010000001.1"/>
</dbReference>
<sequence>MDLIARPMPLNLVAELPADASVKKLANFHIKHLPDCERVRAAIAYASRDNMQLLDSCMGQSKALEFFGRYDGSCPIDPMILDWFLKRNSPNFQYFAVPKWLHAKVIWYVGAGAYIGSANMTDRAWIKNFEAGLFLTHEELDHFGLLEELVAFFDGLRAVAKPLTDEMCKAQWALFKQREQLERQLSRVAEAFDTTDSFVNGAQDPIPAVVARTEATRYARFASEWEETLQHMRGLAAQVVANRPDWIDSNVPGGVQADQFLHAYYYQTVRGEQVKDSYKVFHDRNRKNPQAALQSALDDWRIGAFDFEWEDRTIREWAPTIRAAFAKDRIRGLTESQWVEAATRVHALRDHGVKMSNRLLGLPEVQQDEDTKHEAFARWLWIQRGAGGSSILDLLYFVIWGDGNLTQRLWDGIHSAAWRIPHIGVSILGEIVGWANPDMYPPRNQRSSKALRALGYDVNVSL</sequence>
<proteinExistence type="predicted"/>
<organism evidence="1 2">
    <name type="scientific">Lysobacter stagni</name>
    <dbReference type="NCBI Taxonomy" id="3045172"/>
    <lineage>
        <taxon>Bacteria</taxon>
        <taxon>Pseudomonadati</taxon>
        <taxon>Pseudomonadota</taxon>
        <taxon>Gammaproteobacteria</taxon>
        <taxon>Lysobacterales</taxon>
        <taxon>Lysobacteraceae</taxon>
        <taxon>Lysobacter</taxon>
    </lineage>
</organism>
<keyword evidence="2" id="KW-1185">Reference proteome</keyword>